<dbReference type="Proteomes" id="UP000294930">
    <property type="component" value="Unassembled WGS sequence"/>
</dbReference>
<organism evidence="1 2">
    <name type="scientific">Meridianimaribacter flavus</name>
    <dbReference type="NCBI Taxonomy" id="571115"/>
    <lineage>
        <taxon>Bacteria</taxon>
        <taxon>Pseudomonadati</taxon>
        <taxon>Bacteroidota</taxon>
        <taxon>Flavobacteriia</taxon>
        <taxon>Flavobacteriales</taxon>
        <taxon>Flavobacteriaceae</taxon>
        <taxon>Meridianimaribacter</taxon>
    </lineage>
</organism>
<sequence length="196" mass="23467">MGYKKQFIYFKELANIRTKSMKGIYITIILSIFFSCSSSKTAIREVKCPEIYKNKYTEILNEKYVAVNGIDTTEINEIRYECVYSAFYTHKVMYDKFGKWDKEIFPSNRNHPILMWNNIDLLSNGKKYTVFTNGLEEWKHIYASVMILDEKERDVLTEQTEEKIAITNLFGELIKHHNPEKKDFYEVYWKMVDQKR</sequence>
<evidence type="ECO:0000313" key="1">
    <source>
        <dbReference type="EMBL" id="TDY12599.1"/>
    </source>
</evidence>
<keyword evidence="2" id="KW-1185">Reference proteome</keyword>
<reference evidence="1 2" key="1">
    <citation type="submission" date="2019-03" db="EMBL/GenBank/DDBJ databases">
        <title>Genomic Encyclopedia of Type Strains, Phase III (KMG-III): the genomes of soil and plant-associated and newly described type strains.</title>
        <authorList>
            <person name="Whitman W."/>
        </authorList>
    </citation>
    <scope>NUCLEOTIDE SEQUENCE [LARGE SCALE GENOMIC DNA]</scope>
    <source>
        <strain evidence="1 2">CGMCC 1.10957</strain>
    </source>
</reference>
<proteinExistence type="predicted"/>
<comment type="caution">
    <text evidence="1">The sequence shown here is derived from an EMBL/GenBank/DDBJ whole genome shotgun (WGS) entry which is preliminary data.</text>
</comment>
<dbReference type="EMBL" id="SOQZ01000002">
    <property type="protein sequence ID" value="TDY12599.1"/>
    <property type="molecule type" value="Genomic_DNA"/>
</dbReference>
<gene>
    <name evidence="1" type="ORF">A8975_1365</name>
</gene>
<dbReference type="RefSeq" id="WP_166667453.1">
    <property type="nucleotide sequence ID" value="NZ_SOQZ01000002.1"/>
</dbReference>
<name>A0ABY2G6C4_9FLAO</name>
<protein>
    <submittedName>
        <fullName evidence="1">Uncharacterized protein</fullName>
    </submittedName>
</protein>
<accession>A0ABY2G6C4</accession>
<evidence type="ECO:0000313" key="2">
    <source>
        <dbReference type="Proteomes" id="UP000294930"/>
    </source>
</evidence>